<keyword evidence="1" id="KW-1133">Transmembrane helix</keyword>
<name>G9QJH7_9BACI</name>
<reference evidence="2 3" key="1">
    <citation type="submission" date="2011-09" db="EMBL/GenBank/DDBJ databases">
        <title>The Genome Sequence of Bacillus smithii 7_3_47FAA.</title>
        <authorList>
            <consortium name="The Broad Institute Genome Sequencing Platform"/>
            <person name="Earl A."/>
            <person name="Ward D."/>
            <person name="Feldgarden M."/>
            <person name="Gevers D."/>
            <person name="Daigneault M."/>
            <person name="Strauss J."/>
            <person name="Allen-Vercoe E."/>
            <person name="Young S.K."/>
            <person name="Zeng Q."/>
            <person name="Gargeya S."/>
            <person name="Fitzgerald M."/>
            <person name="Haas B."/>
            <person name="Abouelleil A."/>
            <person name="Alvarado L."/>
            <person name="Arachchi H.M."/>
            <person name="Berlin A."/>
            <person name="Brown A."/>
            <person name="Chapman S.B."/>
            <person name="Chen Z."/>
            <person name="Dunbar C."/>
            <person name="Freedman E."/>
            <person name="Gearin G."/>
            <person name="Goldberg J."/>
            <person name="Griggs A."/>
            <person name="Gujja S."/>
            <person name="Heiman D."/>
            <person name="Howarth C."/>
            <person name="Larson L."/>
            <person name="Lui A."/>
            <person name="MacDonald P.J.P."/>
            <person name="Montmayeur A."/>
            <person name="Murphy C."/>
            <person name="Neiman D."/>
            <person name="Pearson M."/>
            <person name="Priest M."/>
            <person name="Roberts A."/>
            <person name="Saif S."/>
            <person name="Shea T."/>
            <person name="Shenoy N."/>
            <person name="Sisk P."/>
            <person name="Stolte C."/>
            <person name="Sykes S."/>
            <person name="Wortman J."/>
            <person name="Nusbaum C."/>
            <person name="Birren B."/>
        </authorList>
    </citation>
    <scope>NUCLEOTIDE SEQUENCE [LARGE SCALE GENOMIC DNA]</scope>
    <source>
        <strain evidence="2 3">7_3_47FAA</strain>
    </source>
</reference>
<feature type="transmembrane region" description="Helical" evidence="1">
    <location>
        <begin position="44"/>
        <end position="68"/>
    </location>
</feature>
<dbReference type="EMBL" id="ACWF01000059">
    <property type="protein sequence ID" value="EHL78711.1"/>
    <property type="molecule type" value="Genomic_DNA"/>
</dbReference>
<comment type="caution">
    <text evidence="2">The sequence shown here is derived from an EMBL/GenBank/DDBJ whole genome shotgun (WGS) entry which is preliminary data.</text>
</comment>
<evidence type="ECO:0000313" key="2">
    <source>
        <dbReference type="EMBL" id="EHL78711.1"/>
    </source>
</evidence>
<dbReference type="HOGENOM" id="CLU_068641_3_0_9"/>
<dbReference type="Pfam" id="PF09991">
    <property type="entry name" value="DUF2232"/>
    <property type="match status" value="1"/>
</dbReference>
<keyword evidence="3" id="KW-1185">Reference proteome</keyword>
<dbReference type="PANTHER" id="PTHR41324:SF1">
    <property type="entry name" value="DUF2232 DOMAIN-CONTAINING PROTEIN"/>
    <property type="match status" value="1"/>
</dbReference>
<dbReference type="PANTHER" id="PTHR41324">
    <property type="entry name" value="MEMBRANE PROTEIN-RELATED"/>
    <property type="match status" value="1"/>
</dbReference>
<feature type="transmembrane region" description="Helical" evidence="1">
    <location>
        <begin position="265"/>
        <end position="287"/>
    </location>
</feature>
<sequence>MLALYAVLLLITLYIPVLWIASSFFLILPFFIYSAKYPAKNSVMLIIAAIIISMITGNIAAVSIGFAYGTTGAAMGYFLYRKKGKFSVYMAGSLVFLANTIIQYVVAVLFFHFNFIDDSMKMLRESFERSVHMMDQLGEPVPDKAMEQFEFGMDYFRALVPSIFVVSSFVMVFLFTVIHFPILKRLGVEVPSWKPIREWQMPKSVLWYYIIVLIAAIIFVPENGSMWYMIYINLLFMLQICLTIQGISFLYFFGNLKNWPKAVPTALTVLSFLFFPVLYLVRILGIMDLGFDLKQRLQQKP</sequence>
<protein>
    <recommendedName>
        <fullName evidence="4">DUF2232 domain-containing protein</fullName>
    </recommendedName>
</protein>
<organism evidence="2 3">
    <name type="scientific">Bacillus smithii 7_3_47FAA</name>
    <dbReference type="NCBI Taxonomy" id="665952"/>
    <lineage>
        <taxon>Bacteria</taxon>
        <taxon>Bacillati</taxon>
        <taxon>Bacillota</taxon>
        <taxon>Bacilli</taxon>
        <taxon>Bacillales</taxon>
        <taxon>Bacillaceae</taxon>
        <taxon>Bacillus</taxon>
    </lineage>
</organism>
<evidence type="ECO:0008006" key="4">
    <source>
        <dbReference type="Google" id="ProtNLM"/>
    </source>
</evidence>
<evidence type="ECO:0000256" key="1">
    <source>
        <dbReference type="SAM" id="Phobius"/>
    </source>
</evidence>
<dbReference type="Proteomes" id="UP000011747">
    <property type="component" value="Unassembled WGS sequence"/>
</dbReference>
<feature type="transmembrane region" description="Helical" evidence="1">
    <location>
        <begin position="159"/>
        <end position="183"/>
    </location>
</feature>
<gene>
    <name evidence="2" type="ORF">HMPREF1015_01860</name>
</gene>
<dbReference type="PATRIC" id="fig|665952.3.peg.1142"/>
<feature type="transmembrane region" description="Helical" evidence="1">
    <location>
        <begin position="88"/>
        <end position="113"/>
    </location>
</feature>
<evidence type="ECO:0000313" key="3">
    <source>
        <dbReference type="Proteomes" id="UP000011747"/>
    </source>
</evidence>
<keyword evidence="1" id="KW-0812">Transmembrane</keyword>
<proteinExistence type="predicted"/>
<feature type="transmembrane region" description="Helical" evidence="1">
    <location>
        <begin position="204"/>
        <end position="221"/>
    </location>
</feature>
<feature type="transmembrane region" description="Helical" evidence="1">
    <location>
        <begin position="227"/>
        <end position="253"/>
    </location>
</feature>
<dbReference type="AlphaFoldDB" id="G9QJH7"/>
<feature type="transmembrane region" description="Helical" evidence="1">
    <location>
        <begin position="7"/>
        <end position="32"/>
    </location>
</feature>
<accession>G9QJH7</accession>
<keyword evidence="1" id="KW-0472">Membrane</keyword>
<dbReference type="InterPro" id="IPR018710">
    <property type="entry name" value="DUF2232"/>
</dbReference>